<dbReference type="EMBL" id="GL379797">
    <property type="protein sequence ID" value="EGT32356.1"/>
    <property type="molecule type" value="Genomic_DNA"/>
</dbReference>
<proteinExistence type="predicted"/>
<keyword evidence="1" id="KW-1133">Transmembrane helix</keyword>
<dbReference type="HOGENOM" id="CLU_1751300_0_0_1"/>
<dbReference type="Proteomes" id="UP000008068">
    <property type="component" value="Unassembled WGS sequence"/>
</dbReference>
<sequence>MDTMKPMKTEDYIALSFFPALIILIIIGHICVYISRRLQSKRSKGITRIPLKPFNEKQLILYTGSEYSENKTPEAKILLSHPVCYANWGYAKLNKILKMRGIMTDDESDAVYHQEWDPTSKSMKTWKCNVCTGNVDDGVPPRYSSLSMV</sequence>
<keyword evidence="1" id="KW-0472">Membrane</keyword>
<organism evidence="3">
    <name type="scientific">Caenorhabditis brenneri</name>
    <name type="common">Nematode worm</name>
    <dbReference type="NCBI Taxonomy" id="135651"/>
    <lineage>
        <taxon>Eukaryota</taxon>
        <taxon>Metazoa</taxon>
        <taxon>Ecdysozoa</taxon>
        <taxon>Nematoda</taxon>
        <taxon>Chromadorea</taxon>
        <taxon>Rhabditida</taxon>
        <taxon>Rhabditina</taxon>
        <taxon>Rhabditomorpha</taxon>
        <taxon>Rhabditoidea</taxon>
        <taxon>Rhabditidae</taxon>
        <taxon>Peloderinae</taxon>
        <taxon>Caenorhabditis</taxon>
    </lineage>
</organism>
<name>G0MJN9_CAEBE</name>
<evidence type="ECO:0000256" key="1">
    <source>
        <dbReference type="SAM" id="Phobius"/>
    </source>
</evidence>
<accession>G0MJN9</accession>
<keyword evidence="1" id="KW-0812">Transmembrane</keyword>
<gene>
    <name evidence="2" type="ORF">CAEBREN_25497</name>
</gene>
<dbReference type="InParanoid" id="G0MJN9"/>
<keyword evidence="3" id="KW-1185">Reference proteome</keyword>
<evidence type="ECO:0000313" key="2">
    <source>
        <dbReference type="EMBL" id="EGT32356.1"/>
    </source>
</evidence>
<evidence type="ECO:0000313" key="3">
    <source>
        <dbReference type="Proteomes" id="UP000008068"/>
    </source>
</evidence>
<feature type="transmembrane region" description="Helical" evidence="1">
    <location>
        <begin position="12"/>
        <end position="34"/>
    </location>
</feature>
<reference evidence="3" key="1">
    <citation type="submission" date="2011-07" db="EMBL/GenBank/DDBJ databases">
        <authorList>
            <consortium name="Caenorhabditis brenneri Sequencing and Analysis Consortium"/>
            <person name="Wilson R.K."/>
        </authorList>
    </citation>
    <scope>NUCLEOTIDE SEQUENCE [LARGE SCALE GENOMIC DNA]</scope>
    <source>
        <strain evidence="3">PB2801</strain>
    </source>
</reference>
<protein>
    <submittedName>
        <fullName evidence="2">Uncharacterized protein</fullName>
    </submittedName>
</protein>
<dbReference type="AlphaFoldDB" id="G0MJN9"/>